<feature type="compositionally biased region" description="Polar residues" evidence="1">
    <location>
        <begin position="217"/>
        <end position="241"/>
    </location>
</feature>
<evidence type="ECO:0000256" key="1">
    <source>
        <dbReference type="SAM" id="MobiDB-lite"/>
    </source>
</evidence>
<feature type="compositionally biased region" description="Pro residues" evidence="1">
    <location>
        <begin position="257"/>
        <end position="271"/>
    </location>
</feature>
<feature type="region of interest" description="Disordered" evidence="1">
    <location>
        <begin position="120"/>
        <end position="205"/>
    </location>
</feature>
<keyword evidence="3" id="KW-0732">Signal</keyword>
<keyword evidence="5" id="KW-1185">Reference proteome</keyword>
<sequence>METISSVLLLLLFLWDRVWAARTAPVRSKLIILLLGLLPSLLCIAVTAAAARNFTKDNQLMLAGRRIKGSLVIFFVFWILSMILKIVYLPVLALLPKTTDQAQEQSLVMEELRQKMEVVSKPTTATTAQSDQIPRTASTGALSYSNSDGNSSLRSSLSNITRPGSSRRELLSRSHSKHRIPSGRSSLDTASKRPSQDDGFDSWDTSSLSAQMRETVNQAKPLTNGSGLPTRLQTIPGSRSPSPAKALEGPFFIPSPDDSPPQSPLPQPPVSHPTSPISGPDFTTRFPPAPVAASPMTLQNRRQKPSRPPSLDTGPGEQHIHPLFRTTSPTPPPSASSNTVVTAAPEAGELINRRMLNRMRSMSQTPTASPLQRSESVPNVREAAMAAVVFTGSPEADQPGNGLPPEGVPDSPEKLRNHRRKRSTSLEGILRDR</sequence>
<dbReference type="AlphaFoldDB" id="A0AA43TXN2"/>
<feature type="signal peptide" evidence="3">
    <location>
        <begin position="1"/>
        <end position="20"/>
    </location>
</feature>
<dbReference type="Proteomes" id="UP001161017">
    <property type="component" value="Unassembled WGS sequence"/>
</dbReference>
<evidence type="ECO:0000313" key="4">
    <source>
        <dbReference type="EMBL" id="MDI1491718.1"/>
    </source>
</evidence>
<protein>
    <recommendedName>
        <fullName evidence="6">Endoplasmic reticulum protein</fullName>
    </recommendedName>
</protein>
<feature type="transmembrane region" description="Helical" evidence="2">
    <location>
        <begin position="30"/>
        <end position="51"/>
    </location>
</feature>
<evidence type="ECO:0000256" key="2">
    <source>
        <dbReference type="SAM" id="Phobius"/>
    </source>
</evidence>
<dbReference type="EMBL" id="JAPUFD010000015">
    <property type="protein sequence ID" value="MDI1491718.1"/>
    <property type="molecule type" value="Genomic_DNA"/>
</dbReference>
<keyword evidence="2" id="KW-1133">Transmembrane helix</keyword>
<name>A0AA43TXN2_9LECA</name>
<proteinExistence type="predicted"/>
<organism evidence="4 5">
    <name type="scientific">Ramalina farinacea</name>
    <dbReference type="NCBI Taxonomy" id="258253"/>
    <lineage>
        <taxon>Eukaryota</taxon>
        <taxon>Fungi</taxon>
        <taxon>Dikarya</taxon>
        <taxon>Ascomycota</taxon>
        <taxon>Pezizomycotina</taxon>
        <taxon>Lecanoromycetes</taxon>
        <taxon>OSLEUM clade</taxon>
        <taxon>Lecanoromycetidae</taxon>
        <taxon>Lecanorales</taxon>
        <taxon>Lecanorineae</taxon>
        <taxon>Ramalinaceae</taxon>
        <taxon>Ramalina</taxon>
    </lineage>
</organism>
<evidence type="ECO:0000256" key="3">
    <source>
        <dbReference type="SAM" id="SignalP"/>
    </source>
</evidence>
<feature type="compositionally biased region" description="Polar residues" evidence="1">
    <location>
        <begin position="364"/>
        <end position="377"/>
    </location>
</feature>
<feature type="compositionally biased region" description="Low complexity" evidence="1">
    <location>
        <begin position="142"/>
        <end position="164"/>
    </location>
</feature>
<keyword evidence="2" id="KW-0812">Transmembrane</keyword>
<feature type="transmembrane region" description="Helical" evidence="2">
    <location>
        <begin position="71"/>
        <end position="95"/>
    </location>
</feature>
<feature type="compositionally biased region" description="Polar residues" evidence="1">
    <location>
        <begin position="121"/>
        <end position="141"/>
    </location>
</feature>
<accession>A0AA43TXN2</accession>
<keyword evidence="2" id="KW-0472">Membrane</keyword>
<evidence type="ECO:0000313" key="5">
    <source>
        <dbReference type="Proteomes" id="UP001161017"/>
    </source>
</evidence>
<feature type="region of interest" description="Disordered" evidence="1">
    <location>
        <begin position="217"/>
        <end position="433"/>
    </location>
</feature>
<feature type="chain" id="PRO_5041368494" description="Endoplasmic reticulum protein" evidence="3">
    <location>
        <begin position="21"/>
        <end position="433"/>
    </location>
</feature>
<evidence type="ECO:0008006" key="6">
    <source>
        <dbReference type="Google" id="ProtNLM"/>
    </source>
</evidence>
<reference evidence="4" key="1">
    <citation type="journal article" date="2023" name="Genome Biol. Evol.">
        <title>First Whole Genome Sequence and Flow Cytometry Genome Size Data for the Lichen-Forming Fungus Ramalina farinacea (Ascomycota).</title>
        <authorList>
            <person name="Llewellyn T."/>
            <person name="Mian S."/>
            <person name="Hill R."/>
            <person name="Leitch I.J."/>
            <person name="Gaya E."/>
        </authorList>
    </citation>
    <scope>NUCLEOTIDE SEQUENCE</scope>
    <source>
        <strain evidence="4">LIQ254RAFAR</strain>
    </source>
</reference>
<gene>
    <name evidence="4" type="ORF">OHK93_002928</name>
</gene>
<comment type="caution">
    <text evidence="4">The sequence shown here is derived from an EMBL/GenBank/DDBJ whole genome shotgun (WGS) entry which is preliminary data.</text>
</comment>